<dbReference type="EMBL" id="WBXO01000009">
    <property type="protein sequence ID" value="KAB2951877.1"/>
    <property type="molecule type" value="Genomic_DNA"/>
</dbReference>
<dbReference type="SUPFAM" id="SSF47807">
    <property type="entry name" value="5' to 3' exonuclease, C-terminal subdomain"/>
    <property type="match status" value="1"/>
</dbReference>
<evidence type="ECO:0000313" key="21">
    <source>
        <dbReference type="EMBL" id="KAB2951877.1"/>
    </source>
</evidence>
<evidence type="ECO:0000256" key="2">
    <source>
        <dbReference type="ARBA" id="ARBA00012417"/>
    </source>
</evidence>
<dbReference type="InterPro" id="IPR054690">
    <property type="entry name" value="DNA_polI_exonuclease"/>
</dbReference>
<dbReference type="Pfam" id="PF22619">
    <property type="entry name" value="DNA_polI_exo1"/>
    <property type="match status" value="1"/>
</dbReference>
<evidence type="ECO:0000259" key="20">
    <source>
        <dbReference type="SMART" id="SM00482"/>
    </source>
</evidence>
<dbReference type="SUPFAM" id="SSF53098">
    <property type="entry name" value="Ribonuclease H-like"/>
    <property type="match status" value="1"/>
</dbReference>
<dbReference type="AlphaFoldDB" id="A0A6I0ER17"/>
<evidence type="ECO:0000256" key="5">
    <source>
        <dbReference type="ARBA" id="ARBA00022695"/>
    </source>
</evidence>
<evidence type="ECO:0000313" key="22">
    <source>
        <dbReference type="Proteomes" id="UP000468766"/>
    </source>
</evidence>
<dbReference type="PRINTS" id="PR00868">
    <property type="entry name" value="DNAPOLI"/>
</dbReference>
<evidence type="ECO:0000256" key="10">
    <source>
        <dbReference type="ARBA" id="ARBA00022839"/>
    </source>
</evidence>
<dbReference type="Gene3D" id="1.10.150.20">
    <property type="entry name" value="5' to 3' exonuclease, C-terminal subdomain"/>
    <property type="match status" value="2"/>
</dbReference>
<feature type="compositionally biased region" description="Basic and acidic residues" evidence="18">
    <location>
        <begin position="291"/>
        <end position="303"/>
    </location>
</feature>
<dbReference type="OrthoDB" id="9806424at2"/>
<dbReference type="InterPro" id="IPR036279">
    <property type="entry name" value="5-3_exonuclease_C_sf"/>
</dbReference>
<evidence type="ECO:0000259" key="19">
    <source>
        <dbReference type="SMART" id="SM00475"/>
    </source>
</evidence>
<dbReference type="GO" id="GO:0003887">
    <property type="term" value="F:DNA-directed DNA polymerase activity"/>
    <property type="evidence" value="ECO:0007669"/>
    <property type="project" value="UniProtKB-UniRule"/>
</dbReference>
<keyword evidence="6 16" id="KW-0235">DNA replication</keyword>
<dbReference type="Gene3D" id="1.20.1060.10">
    <property type="entry name" value="Taq DNA Polymerase, Chain T, domain 4"/>
    <property type="match status" value="1"/>
</dbReference>
<evidence type="ECO:0000256" key="11">
    <source>
        <dbReference type="ARBA" id="ARBA00022932"/>
    </source>
</evidence>
<keyword evidence="11 16" id="KW-0239">DNA-directed DNA polymerase</keyword>
<dbReference type="SUPFAM" id="SSF56672">
    <property type="entry name" value="DNA/RNA polymerases"/>
    <property type="match status" value="1"/>
</dbReference>
<keyword evidence="22" id="KW-1185">Reference proteome</keyword>
<keyword evidence="8 16" id="KW-0227">DNA damage</keyword>
<dbReference type="SUPFAM" id="SSF88723">
    <property type="entry name" value="PIN domain-like"/>
    <property type="match status" value="1"/>
</dbReference>
<comment type="caution">
    <text evidence="21">The sequence shown here is derived from an EMBL/GenBank/DDBJ whole genome shotgun (WGS) entry which is preliminary data.</text>
</comment>
<evidence type="ECO:0000256" key="15">
    <source>
        <dbReference type="NCBIfam" id="TIGR00593"/>
    </source>
</evidence>
<comment type="catalytic activity">
    <reaction evidence="14 16">
        <text>DNA(n) + a 2'-deoxyribonucleoside 5'-triphosphate = DNA(n+1) + diphosphate</text>
        <dbReference type="Rhea" id="RHEA:22508"/>
        <dbReference type="Rhea" id="RHEA-COMP:17339"/>
        <dbReference type="Rhea" id="RHEA-COMP:17340"/>
        <dbReference type="ChEBI" id="CHEBI:33019"/>
        <dbReference type="ChEBI" id="CHEBI:61560"/>
        <dbReference type="ChEBI" id="CHEBI:173112"/>
        <dbReference type="EC" id="2.7.7.7"/>
    </reaction>
</comment>
<gene>
    <name evidence="16 21" type="primary">polA</name>
    <name evidence="21" type="ORF">F9B85_11260</name>
</gene>
<keyword evidence="5 16" id="KW-0548">Nucleotidyltransferase</keyword>
<keyword evidence="9 16" id="KW-0378">Hydrolase</keyword>
<accession>A0A6I0ER17</accession>
<evidence type="ECO:0000256" key="17">
    <source>
        <dbReference type="SAM" id="Coils"/>
    </source>
</evidence>
<dbReference type="FunFam" id="3.40.50.1010:FF:000001">
    <property type="entry name" value="DNA polymerase I"/>
    <property type="match status" value="1"/>
</dbReference>
<dbReference type="Pfam" id="PF00476">
    <property type="entry name" value="DNA_pol_A"/>
    <property type="match status" value="1"/>
</dbReference>
<comment type="subunit">
    <text evidence="16">Single-chain monomer with multiple functions.</text>
</comment>
<feature type="region of interest" description="Disordered" evidence="18">
    <location>
        <begin position="281"/>
        <end position="303"/>
    </location>
</feature>
<evidence type="ECO:0000256" key="16">
    <source>
        <dbReference type="RuleBase" id="RU004460"/>
    </source>
</evidence>
<dbReference type="Gene3D" id="3.40.50.1010">
    <property type="entry name" value="5'-nuclease"/>
    <property type="match status" value="1"/>
</dbReference>
<dbReference type="CDD" id="cd08637">
    <property type="entry name" value="DNA_pol_A_pol_I_C"/>
    <property type="match status" value="1"/>
</dbReference>
<comment type="function">
    <text evidence="16">In addition to polymerase activity, this DNA polymerase exhibits 5'-3' exonuclease activity.</text>
</comment>
<dbReference type="Gene3D" id="3.30.420.10">
    <property type="entry name" value="Ribonuclease H-like superfamily/Ribonuclease H"/>
    <property type="match status" value="1"/>
</dbReference>
<feature type="coiled-coil region" evidence="17">
    <location>
        <begin position="196"/>
        <end position="223"/>
    </location>
</feature>
<organism evidence="21 22">
    <name type="scientific">Heliorestis acidaminivorans</name>
    <dbReference type="NCBI Taxonomy" id="553427"/>
    <lineage>
        <taxon>Bacteria</taxon>
        <taxon>Bacillati</taxon>
        <taxon>Bacillota</taxon>
        <taxon>Clostridia</taxon>
        <taxon>Eubacteriales</taxon>
        <taxon>Heliobacteriaceae</taxon>
        <taxon>Heliorestis</taxon>
    </lineage>
</organism>
<feature type="compositionally biased region" description="Polar residues" evidence="18">
    <location>
        <begin position="281"/>
        <end position="290"/>
    </location>
</feature>
<proteinExistence type="inferred from homology"/>
<dbReference type="FunFam" id="1.10.150.20:FF:000002">
    <property type="entry name" value="DNA polymerase I"/>
    <property type="match status" value="1"/>
</dbReference>
<evidence type="ECO:0000256" key="12">
    <source>
        <dbReference type="ARBA" id="ARBA00023125"/>
    </source>
</evidence>
<dbReference type="SMART" id="SM00482">
    <property type="entry name" value="POLAc"/>
    <property type="match status" value="1"/>
</dbReference>
<protein>
    <recommendedName>
        <fullName evidence="3 15">DNA polymerase I</fullName>
        <ecNumber evidence="2 15">2.7.7.7</ecNumber>
    </recommendedName>
</protein>
<dbReference type="InterPro" id="IPR008918">
    <property type="entry name" value="HhH2"/>
</dbReference>
<evidence type="ECO:0000256" key="9">
    <source>
        <dbReference type="ARBA" id="ARBA00022801"/>
    </source>
</evidence>
<keyword evidence="4 16" id="KW-0808">Transferase</keyword>
<evidence type="ECO:0000256" key="8">
    <source>
        <dbReference type="ARBA" id="ARBA00022763"/>
    </source>
</evidence>
<evidence type="ECO:0000256" key="3">
    <source>
        <dbReference type="ARBA" id="ARBA00020311"/>
    </source>
</evidence>
<evidence type="ECO:0000256" key="7">
    <source>
        <dbReference type="ARBA" id="ARBA00022722"/>
    </source>
</evidence>
<dbReference type="GO" id="GO:0008409">
    <property type="term" value="F:5'-3' exonuclease activity"/>
    <property type="evidence" value="ECO:0007669"/>
    <property type="project" value="UniProtKB-UniRule"/>
</dbReference>
<feature type="domain" description="5'-3' exonuclease" evidence="19">
    <location>
        <begin position="1"/>
        <end position="256"/>
    </location>
</feature>
<reference evidence="21 22" key="1">
    <citation type="submission" date="2019-10" db="EMBL/GenBank/DDBJ databases">
        <title>Whole-genome sequence of the extremophile Heliorestis acidaminivorans DSM 24790.</title>
        <authorList>
            <person name="Kyndt J.A."/>
            <person name="Meyer T.E."/>
        </authorList>
    </citation>
    <scope>NUCLEOTIDE SEQUENCE [LARGE SCALE GENOMIC DNA]</scope>
    <source>
        <strain evidence="21 22">DSM 24790</strain>
    </source>
</reference>
<comment type="similarity">
    <text evidence="1 16">Belongs to the DNA polymerase type-A family.</text>
</comment>
<evidence type="ECO:0000256" key="6">
    <source>
        <dbReference type="ARBA" id="ARBA00022705"/>
    </source>
</evidence>
<dbReference type="EC" id="2.7.7.7" evidence="2 15"/>
<evidence type="ECO:0000256" key="14">
    <source>
        <dbReference type="ARBA" id="ARBA00049244"/>
    </source>
</evidence>
<keyword evidence="17" id="KW-0175">Coiled coil</keyword>
<keyword evidence="12 16" id="KW-0238">DNA-binding</keyword>
<dbReference type="InterPro" id="IPR020045">
    <property type="entry name" value="DNA_polI_H3TH"/>
</dbReference>
<evidence type="ECO:0000256" key="18">
    <source>
        <dbReference type="SAM" id="MobiDB-lite"/>
    </source>
</evidence>
<dbReference type="SMART" id="SM00475">
    <property type="entry name" value="53EXOc"/>
    <property type="match status" value="1"/>
</dbReference>
<dbReference type="PANTHER" id="PTHR10133:SF27">
    <property type="entry name" value="DNA POLYMERASE NU"/>
    <property type="match status" value="1"/>
</dbReference>
<keyword evidence="7" id="KW-0540">Nuclease</keyword>
<keyword evidence="10 16" id="KW-0269">Exonuclease</keyword>
<dbReference type="FunFam" id="1.20.1060.10:FF:000001">
    <property type="entry name" value="DNA polymerase I"/>
    <property type="match status" value="1"/>
</dbReference>
<dbReference type="InterPro" id="IPR029060">
    <property type="entry name" value="PIN-like_dom_sf"/>
</dbReference>
<evidence type="ECO:0000256" key="4">
    <source>
        <dbReference type="ARBA" id="ARBA00022679"/>
    </source>
</evidence>
<dbReference type="InterPro" id="IPR002421">
    <property type="entry name" value="5-3_exonuclease"/>
</dbReference>
<dbReference type="InterPro" id="IPR018320">
    <property type="entry name" value="DNA_polymerase_1"/>
</dbReference>
<dbReference type="GO" id="GO:0006261">
    <property type="term" value="P:DNA-templated DNA replication"/>
    <property type="evidence" value="ECO:0007669"/>
    <property type="project" value="UniProtKB-UniRule"/>
</dbReference>
<dbReference type="InterPro" id="IPR036397">
    <property type="entry name" value="RNaseH_sf"/>
</dbReference>
<dbReference type="Gene3D" id="3.30.70.370">
    <property type="match status" value="1"/>
</dbReference>
<dbReference type="CDD" id="cd06140">
    <property type="entry name" value="DNA_polA_I_Bacillus_like_exo"/>
    <property type="match status" value="1"/>
</dbReference>
<dbReference type="NCBIfam" id="NF004397">
    <property type="entry name" value="PRK05755.1"/>
    <property type="match status" value="1"/>
</dbReference>
<dbReference type="Proteomes" id="UP000468766">
    <property type="component" value="Unassembled WGS sequence"/>
</dbReference>
<dbReference type="SMART" id="SM00279">
    <property type="entry name" value="HhH2"/>
    <property type="match status" value="1"/>
</dbReference>
<evidence type="ECO:0000256" key="13">
    <source>
        <dbReference type="ARBA" id="ARBA00023204"/>
    </source>
</evidence>
<dbReference type="InterPro" id="IPR020046">
    <property type="entry name" value="5-3_exonucl_a-hlix_arch_N"/>
</dbReference>
<dbReference type="GO" id="GO:0003677">
    <property type="term" value="F:DNA binding"/>
    <property type="evidence" value="ECO:0007669"/>
    <property type="project" value="UniProtKB-UniRule"/>
</dbReference>
<dbReference type="PROSITE" id="PS00447">
    <property type="entry name" value="DNA_POLYMERASE_A"/>
    <property type="match status" value="1"/>
</dbReference>
<feature type="domain" description="DNA-directed DNA polymerase family A palm" evidence="20">
    <location>
        <begin position="660"/>
        <end position="867"/>
    </location>
</feature>
<dbReference type="InterPro" id="IPR001098">
    <property type="entry name" value="DNA-dir_DNA_pol_A_palm_dom"/>
</dbReference>
<name>A0A6I0ER17_9FIRM</name>
<dbReference type="NCBIfam" id="TIGR00593">
    <property type="entry name" value="pola"/>
    <property type="match status" value="1"/>
</dbReference>
<dbReference type="InterPro" id="IPR002298">
    <property type="entry name" value="DNA_polymerase_A"/>
</dbReference>
<dbReference type="CDD" id="cd09898">
    <property type="entry name" value="H3TH_53EXO"/>
    <property type="match status" value="1"/>
</dbReference>
<evidence type="ECO:0000256" key="1">
    <source>
        <dbReference type="ARBA" id="ARBA00007705"/>
    </source>
</evidence>
<dbReference type="CDD" id="cd09859">
    <property type="entry name" value="PIN_53EXO"/>
    <property type="match status" value="1"/>
</dbReference>
<dbReference type="FunFam" id="1.10.150.20:FF:000003">
    <property type="entry name" value="DNA polymerase I"/>
    <property type="match status" value="1"/>
</dbReference>
<keyword evidence="13 16" id="KW-0234">DNA repair</keyword>
<dbReference type="InterPro" id="IPR012337">
    <property type="entry name" value="RNaseH-like_sf"/>
</dbReference>
<dbReference type="Pfam" id="PF01367">
    <property type="entry name" value="5_3_exonuc"/>
    <property type="match status" value="1"/>
</dbReference>
<dbReference type="InterPro" id="IPR043502">
    <property type="entry name" value="DNA/RNA_pol_sf"/>
</dbReference>
<dbReference type="Pfam" id="PF02739">
    <property type="entry name" value="5_3_exonuc_N"/>
    <property type="match status" value="1"/>
</dbReference>
<dbReference type="GO" id="GO:0006302">
    <property type="term" value="P:double-strand break repair"/>
    <property type="evidence" value="ECO:0007669"/>
    <property type="project" value="TreeGrafter"/>
</dbReference>
<dbReference type="PANTHER" id="PTHR10133">
    <property type="entry name" value="DNA POLYMERASE I"/>
    <property type="match status" value="1"/>
</dbReference>
<dbReference type="InterPro" id="IPR019760">
    <property type="entry name" value="DNA-dir_DNA_pol_A_CS"/>
</dbReference>
<sequence>MIIDGSSLLHRAFYAIPPLSSSSGIPTNAVYGFLNMLERLKREYNPAYLAVALDKSRQTFRNTTYEAYKANRGATPDELRPQFGLLKEVLTLHRIALFEEEGYEADDIIGTLSLQASENGMQSLIVTGDRDAWQLISPDVEVLLTRKGISEIERYNEEVLLEKIGLRPQQVIDLKGLMGDSSDNIPGVPGVGEKTAMKLLKQFENLENLYAHLDEVKGKLQEKLRHNREQAFLSKELATIKVDMELPLACSECALQEPDLEKLRQKYDELQFRTLLRSLPTSESNDASTTIREDEKADDKKTEECTSKVSKDLEYKILREEEYPSLLEELQKNKDQCSFQGALWGTWEGPARHGMLKELVFAYGQFEAEPTIYVIKEPIAFLKATAPYWAEEKEEKVFFDAKSYWLLLQEAGVELKGLRGDALLAAYLLDPVTNRYTLPDLAEQYLGKKLDHPYEAKQTKEPKEKPDCQKEDLISASYGSALFALMKVLEKKLQEQELYTLYKDVELPLSLVLAAMERSGFAVDPTVLEEMSKELGSHLEELRATIYDLAEESFNINSTQQLGKILFEKLGLPIIKKTKTGYSTDMEVLEELAPRHPIIPKVLEYRQLMKLNSTYVEGLLPLIEKDGRIHSTLNQTVTATGRLSSTEPNLQNIPIRLEQGRTIRKAFVAPTEDKILLAADYSQIELRILAHLSGDASFIDAFAKEQDIHSRTASEVFAVPMEEVTSEMRRRAKAVNFGIVYGISDFGLSRDLSVTRAEAKKYIEGYFARYEGVKKYIEKTIAMAREEGYVTTLLGRRRYLPELKQRNKMRQAFGERMAMNTPIQGTAADIIKAAMVAIDKFLQEEARETVMILQVHDELIFEGPRKELTEIAPSIKNIMEKTIELSVPLVVDMKIGPNWYDLHPYLTKKEG</sequence>